<organism evidence="3 4">
    <name type="scientific">Massilia oculi</name>
    <dbReference type="NCBI Taxonomy" id="945844"/>
    <lineage>
        <taxon>Bacteria</taxon>
        <taxon>Pseudomonadati</taxon>
        <taxon>Pseudomonadota</taxon>
        <taxon>Betaproteobacteria</taxon>
        <taxon>Burkholderiales</taxon>
        <taxon>Oxalobacteraceae</taxon>
        <taxon>Telluria group</taxon>
        <taxon>Massilia</taxon>
    </lineage>
</organism>
<evidence type="ECO:0000313" key="3">
    <source>
        <dbReference type="EMBL" id="AWL03554.1"/>
    </source>
</evidence>
<gene>
    <name evidence="3" type="ORF">DIR46_03225</name>
</gene>
<dbReference type="Pfam" id="PF08805">
    <property type="entry name" value="PilS"/>
    <property type="match status" value="1"/>
</dbReference>
<dbReference type="Gene3D" id="3.30.1690.10">
    <property type="entry name" value="TcpA-like pilin"/>
    <property type="match status" value="1"/>
</dbReference>
<protein>
    <submittedName>
        <fullName evidence="3">Pilus assembly protein</fullName>
    </submittedName>
</protein>
<feature type="domain" description="Type 4 secretion system PilS N-terminal" evidence="2">
    <location>
        <begin position="55"/>
        <end position="183"/>
    </location>
</feature>
<dbReference type="OrthoDB" id="6464241at2"/>
<dbReference type="AlphaFoldDB" id="A0A2S2DDY7"/>
<dbReference type="KEGG" id="mtim:DIR46_03225"/>
<keyword evidence="1" id="KW-0812">Transmembrane</keyword>
<proteinExistence type="predicted"/>
<dbReference type="Proteomes" id="UP000245820">
    <property type="component" value="Chromosome"/>
</dbReference>
<keyword evidence="1" id="KW-1133">Transmembrane helix</keyword>
<evidence type="ECO:0000256" key="1">
    <source>
        <dbReference type="SAM" id="Phobius"/>
    </source>
</evidence>
<dbReference type="InterPro" id="IPR014911">
    <property type="entry name" value="PilS_N"/>
</dbReference>
<sequence length="184" mass="19331">MENDSMNKQPHNAHIVPRARRQRGASLLEIIAYLGIAAIVVLGAVSMLGSAFGNAQANRTIEEVVSIRTGIKRLYMGQAASYGQVAITEQAIKSRVLPATLAVNNNDVKNAWNGAVTITGATSAFEIKYAAVPQDACISILSGASGWSKVKVNATNDIVSFPITPTTANASCAAGENEITWTAT</sequence>
<dbReference type="SUPFAM" id="SSF54523">
    <property type="entry name" value="Pili subunits"/>
    <property type="match status" value="1"/>
</dbReference>
<feature type="transmembrane region" description="Helical" evidence="1">
    <location>
        <begin position="30"/>
        <end position="52"/>
    </location>
</feature>
<reference evidence="3 4" key="1">
    <citation type="submission" date="2018-05" db="EMBL/GenBank/DDBJ databases">
        <title>Complete genome sequence of Massilia oculi sp. nov. CCUG 43427T (=DSM 26321T), the type strain of M. oculi, and comparison with genome sequences of other Massilia strains.</title>
        <authorList>
            <person name="Zhu B."/>
        </authorList>
    </citation>
    <scope>NUCLEOTIDE SEQUENCE [LARGE SCALE GENOMIC DNA]</scope>
    <source>
        <strain evidence="3 4">CCUG 43427</strain>
    </source>
</reference>
<keyword evidence="4" id="KW-1185">Reference proteome</keyword>
<dbReference type="InterPro" id="IPR045584">
    <property type="entry name" value="Pilin-like"/>
</dbReference>
<keyword evidence="1" id="KW-0472">Membrane</keyword>
<dbReference type="EMBL" id="CP029343">
    <property type="protein sequence ID" value="AWL03554.1"/>
    <property type="molecule type" value="Genomic_DNA"/>
</dbReference>
<name>A0A2S2DDY7_9BURK</name>
<evidence type="ECO:0000259" key="2">
    <source>
        <dbReference type="Pfam" id="PF08805"/>
    </source>
</evidence>
<accession>A0A2S2DDY7</accession>
<evidence type="ECO:0000313" key="4">
    <source>
        <dbReference type="Proteomes" id="UP000245820"/>
    </source>
</evidence>